<keyword evidence="3" id="KW-0378">Hydrolase</keyword>
<dbReference type="InterPro" id="IPR015679">
    <property type="entry name" value="PLipase_D_fam"/>
</dbReference>
<sequence>MAPMLPLPTESIAARYREIYIHSKLLPIDDGFFTLGSANLNLRSMAVDAEINVGSDDRAKSTDLRRRVWNLHTGGKHDGSDGSPVVIKETFMKWQKLMDSNARRWKRGLEPAGFLMAFQDDRTSSVRLA</sequence>
<gene>
    <name evidence="6" type="ORF">C5615_18690</name>
</gene>
<dbReference type="PROSITE" id="PS50035">
    <property type="entry name" value="PLD"/>
    <property type="match status" value="1"/>
</dbReference>
<keyword evidence="2" id="KW-0677">Repeat</keyword>
<evidence type="ECO:0000256" key="1">
    <source>
        <dbReference type="ARBA" id="ARBA00000798"/>
    </source>
</evidence>
<dbReference type="SUPFAM" id="SSF56024">
    <property type="entry name" value="Phospholipase D/nuclease"/>
    <property type="match status" value="1"/>
</dbReference>
<evidence type="ECO:0000256" key="4">
    <source>
        <dbReference type="ARBA" id="ARBA00023098"/>
    </source>
</evidence>
<protein>
    <recommendedName>
        <fullName evidence="5">PLD phosphodiesterase domain-containing protein</fullName>
    </recommendedName>
</protein>
<proteinExistence type="predicted"/>
<dbReference type="PANTHER" id="PTHR18896">
    <property type="entry name" value="PHOSPHOLIPASE D"/>
    <property type="match status" value="1"/>
</dbReference>
<dbReference type="AlphaFoldDB" id="A0A2S8IQ58"/>
<dbReference type="EMBL" id="PUIQ01000022">
    <property type="protein sequence ID" value="PQP16924.1"/>
    <property type="molecule type" value="Genomic_DNA"/>
</dbReference>
<feature type="domain" description="PLD phosphodiesterase" evidence="5">
    <location>
        <begin position="17"/>
        <end position="44"/>
    </location>
</feature>
<comment type="caution">
    <text evidence="6">The sequence shown here is derived from an EMBL/GenBank/DDBJ whole genome shotgun (WGS) entry which is preliminary data.</text>
</comment>
<evidence type="ECO:0000313" key="7">
    <source>
        <dbReference type="Proteomes" id="UP000238206"/>
    </source>
</evidence>
<keyword evidence="4" id="KW-0443">Lipid metabolism</keyword>
<organism evidence="6 7">
    <name type="scientific">Burkholderia cepacia</name>
    <name type="common">Pseudomonas cepacia</name>
    <dbReference type="NCBI Taxonomy" id="292"/>
    <lineage>
        <taxon>Bacteria</taxon>
        <taxon>Pseudomonadati</taxon>
        <taxon>Pseudomonadota</taxon>
        <taxon>Betaproteobacteria</taxon>
        <taxon>Burkholderiales</taxon>
        <taxon>Burkholderiaceae</taxon>
        <taxon>Burkholderia</taxon>
        <taxon>Burkholderia cepacia complex</taxon>
    </lineage>
</organism>
<evidence type="ECO:0000256" key="2">
    <source>
        <dbReference type="ARBA" id="ARBA00022737"/>
    </source>
</evidence>
<evidence type="ECO:0000259" key="5">
    <source>
        <dbReference type="PROSITE" id="PS50035"/>
    </source>
</evidence>
<dbReference type="GO" id="GO:0004630">
    <property type="term" value="F:phospholipase D activity"/>
    <property type="evidence" value="ECO:0007669"/>
    <property type="project" value="UniProtKB-EC"/>
</dbReference>
<comment type="catalytic activity">
    <reaction evidence="1">
        <text>a 1,2-diacyl-sn-glycero-3-phosphocholine + H2O = a 1,2-diacyl-sn-glycero-3-phosphate + choline + H(+)</text>
        <dbReference type="Rhea" id="RHEA:14445"/>
        <dbReference type="ChEBI" id="CHEBI:15354"/>
        <dbReference type="ChEBI" id="CHEBI:15377"/>
        <dbReference type="ChEBI" id="CHEBI:15378"/>
        <dbReference type="ChEBI" id="CHEBI:57643"/>
        <dbReference type="ChEBI" id="CHEBI:58608"/>
        <dbReference type="EC" id="3.1.4.4"/>
    </reaction>
</comment>
<dbReference type="GO" id="GO:0009395">
    <property type="term" value="P:phospholipid catabolic process"/>
    <property type="evidence" value="ECO:0007669"/>
    <property type="project" value="TreeGrafter"/>
</dbReference>
<evidence type="ECO:0000313" key="6">
    <source>
        <dbReference type="EMBL" id="PQP16924.1"/>
    </source>
</evidence>
<dbReference type="Gene3D" id="3.30.870.10">
    <property type="entry name" value="Endonuclease Chain A"/>
    <property type="match status" value="1"/>
</dbReference>
<dbReference type="Proteomes" id="UP000238206">
    <property type="component" value="Unassembled WGS sequence"/>
</dbReference>
<reference evidence="6 7" key="1">
    <citation type="submission" date="2018-02" db="EMBL/GenBank/DDBJ databases">
        <title>Draft genome sequencing of Burkholderia cepacia Y14-15.</title>
        <authorList>
            <person name="Zheng B.-X."/>
        </authorList>
    </citation>
    <scope>NUCLEOTIDE SEQUENCE [LARGE SCALE GENOMIC DNA]</scope>
    <source>
        <strain evidence="6 7">Y14-15</strain>
    </source>
</reference>
<dbReference type="PANTHER" id="PTHR18896:SF76">
    <property type="entry name" value="PHOSPHOLIPASE"/>
    <property type="match status" value="1"/>
</dbReference>
<dbReference type="RefSeq" id="WP_105391588.1">
    <property type="nucleotide sequence ID" value="NZ_PUIQ01000022.1"/>
</dbReference>
<accession>A0A2S8IQ58</accession>
<name>A0A2S8IQ58_BURCE</name>
<evidence type="ECO:0000256" key="3">
    <source>
        <dbReference type="ARBA" id="ARBA00022801"/>
    </source>
</evidence>
<dbReference type="InterPro" id="IPR001736">
    <property type="entry name" value="PLipase_D/transphosphatidylase"/>
</dbReference>